<proteinExistence type="predicted"/>
<dbReference type="EMBL" id="JBHULT010000006">
    <property type="protein sequence ID" value="MFD2516930.1"/>
    <property type="molecule type" value="Genomic_DNA"/>
</dbReference>
<name>A0ABW5IU52_9FLAO</name>
<evidence type="ECO:0000313" key="1">
    <source>
        <dbReference type="EMBL" id="MFD2516930.1"/>
    </source>
</evidence>
<evidence type="ECO:0008006" key="3">
    <source>
        <dbReference type="Google" id="ProtNLM"/>
    </source>
</evidence>
<dbReference type="PROSITE" id="PS51257">
    <property type="entry name" value="PROKAR_LIPOPROTEIN"/>
    <property type="match status" value="1"/>
</dbReference>
<comment type="caution">
    <text evidence="1">The sequence shown here is derived from an EMBL/GenBank/DDBJ whole genome shotgun (WGS) entry which is preliminary data.</text>
</comment>
<keyword evidence="2" id="KW-1185">Reference proteome</keyword>
<protein>
    <recommendedName>
        <fullName evidence="3">Lipoprotein</fullName>
    </recommendedName>
</protein>
<evidence type="ECO:0000313" key="2">
    <source>
        <dbReference type="Proteomes" id="UP001597468"/>
    </source>
</evidence>
<gene>
    <name evidence="1" type="ORF">ACFSTG_03415</name>
</gene>
<dbReference type="Proteomes" id="UP001597468">
    <property type="component" value="Unassembled WGS sequence"/>
</dbReference>
<sequence length="173" mass="19888">MKNFTNFLAFFSLILFLFSCETDEPAPYQIEGTYYGTLSTVDGPSKISAKTEDAVAVIRKTGNQEVEVHCYSSEFDTIFRLNYFQHEEAFKVCLTGSDFTAMYHMPYSQPMGMGMGRMHSGSEWMNHLSTMHQEGDPHFGEFNPGNHSFEYHFLMEQSNSSSNLKFRGYRDKN</sequence>
<organism evidence="1 2">
    <name type="scientific">Salinimicrobium flavum</name>
    <dbReference type="NCBI Taxonomy" id="1737065"/>
    <lineage>
        <taxon>Bacteria</taxon>
        <taxon>Pseudomonadati</taxon>
        <taxon>Bacteroidota</taxon>
        <taxon>Flavobacteriia</taxon>
        <taxon>Flavobacteriales</taxon>
        <taxon>Flavobacteriaceae</taxon>
        <taxon>Salinimicrobium</taxon>
    </lineage>
</organism>
<reference evidence="2" key="1">
    <citation type="journal article" date="2019" name="Int. J. Syst. Evol. Microbiol.">
        <title>The Global Catalogue of Microorganisms (GCM) 10K type strain sequencing project: providing services to taxonomists for standard genome sequencing and annotation.</title>
        <authorList>
            <consortium name="The Broad Institute Genomics Platform"/>
            <consortium name="The Broad Institute Genome Sequencing Center for Infectious Disease"/>
            <person name="Wu L."/>
            <person name="Ma J."/>
        </authorList>
    </citation>
    <scope>NUCLEOTIDE SEQUENCE [LARGE SCALE GENOMIC DNA]</scope>
    <source>
        <strain evidence="2">KCTC 42585</strain>
    </source>
</reference>
<dbReference type="RefSeq" id="WP_380748488.1">
    <property type="nucleotide sequence ID" value="NZ_JBHULT010000006.1"/>
</dbReference>
<accession>A0ABW5IU52</accession>